<comment type="catalytic activity">
    <reaction evidence="11">
        <text>a menaquinone + succinate = a menaquinol + fumarate</text>
        <dbReference type="Rhea" id="RHEA:27834"/>
        <dbReference type="Rhea" id="RHEA-COMP:9537"/>
        <dbReference type="Rhea" id="RHEA-COMP:9539"/>
        <dbReference type="ChEBI" id="CHEBI:16374"/>
        <dbReference type="ChEBI" id="CHEBI:18151"/>
        <dbReference type="ChEBI" id="CHEBI:29806"/>
        <dbReference type="ChEBI" id="CHEBI:30031"/>
        <dbReference type="EC" id="1.3.5.1"/>
    </reaction>
</comment>
<dbReference type="EMBL" id="SGWX01000001">
    <property type="protein sequence ID" value="RZS59813.1"/>
    <property type="molecule type" value="Genomic_DNA"/>
</dbReference>
<feature type="domain" description="4Fe-4S ferredoxin-type" evidence="14">
    <location>
        <begin position="175"/>
        <end position="204"/>
    </location>
</feature>
<dbReference type="GO" id="GO:0051537">
    <property type="term" value="F:2 iron, 2 sulfur cluster binding"/>
    <property type="evidence" value="ECO:0007669"/>
    <property type="project" value="UniProtKB-KW"/>
</dbReference>
<dbReference type="GO" id="GO:0051539">
    <property type="term" value="F:4 iron, 4 sulfur cluster binding"/>
    <property type="evidence" value="ECO:0007669"/>
    <property type="project" value="UniProtKB-KW"/>
</dbReference>
<dbReference type="InterPro" id="IPR012675">
    <property type="entry name" value="Beta-grasp_dom_sf"/>
</dbReference>
<evidence type="ECO:0000256" key="11">
    <source>
        <dbReference type="RuleBase" id="RU361237"/>
    </source>
</evidence>
<dbReference type="EC" id="1.3.5.1" evidence="11"/>
<dbReference type="Pfam" id="PF13085">
    <property type="entry name" value="Fer2_3"/>
    <property type="match status" value="1"/>
</dbReference>
<protein>
    <recommendedName>
        <fullName evidence="11">Fumarate reductase iron-sulfur subunit</fullName>
        <ecNumber evidence="11">1.3.5.1</ecNumber>
    </recommendedName>
</protein>
<dbReference type="GO" id="GO:0022904">
    <property type="term" value="P:respiratory electron transport chain"/>
    <property type="evidence" value="ECO:0007669"/>
    <property type="project" value="TreeGrafter"/>
</dbReference>
<feature type="domain" description="2Fe-2S ferredoxin-type" evidence="13">
    <location>
        <begin position="40"/>
        <end position="128"/>
    </location>
</feature>
<comment type="caution">
    <text evidence="15">The sequence shown here is derived from an EMBL/GenBank/DDBJ whole genome shotgun (WGS) entry which is preliminary data.</text>
</comment>
<dbReference type="GO" id="GO:0006099">
    <property type="term" value="P:tricarboxylic acid cycle"/>
    <property type="evidence" value="ECO:0007669"/>
    <property type="project" value="UniProtKB-KW"/>
</dbReference>
<sequence length="296" mass="31779">MSDDHDAEAVAPTPPGPDDGRGPGESRSGSTEVLGTVRLEVFRYRPDDGDGPRTVAYEVPYSTETSLVDALNWVKDHVDSSLAFRWSCRMGICGSCGMMVNGRPRLACETFLRTYADEGLRVEPLENFDVDRDLVVDLEPFLARLTSVMPWVVPGAEAPDGSPGREGNTQTPEQMVAYHDFTMCVNCLLCYAACPQVGIASDFLGPAAITAAVRYDKDTRDSGSDRRLPVLDTENGVWPCTFVGACSTVCPKGVDPAAAIQQAKIATALAWAAEFVTPHKGTAGDLSDKTARRGSP</sequence>
<dbReference type="InterPro" id="IPR004489">
    <property type="entry name" value="Succ_DH/fum_Rdtase_Fe-S"/>
</dbReference>
<dbReference type="CDD" id="cd00207">
    <property type="entry name" value="fer2"/>
    <property type="match status" value="1"/>
</dbReference>
<evidence type="ECO:0000256" key="10">
    <source>
        <dbReference type="ARBA" id="ARBA00023291"/>
    </source>
</evidence>
<evidence type="ECO:0000259" key="13">
    <source>
        <dbReference type="PROSITE" id="PS51085"/>
    </source>
</evidence>
<evidence type="ECO:0000256" key="1">
    <source>
        <dbReference type="ARBA" id="ARBA00005163"/>
    </source>
</evidence>
<comment type="cofactor">
    <cofactor evidence="11">
        <name>[2Fe-2S] cluster</name>
        <dbReference type="ChEBI" id="CHEBI:190135"/>
    </cofactor>
    <text evidence="11">Binds 1 [2Fe-2S] cluster.</text>
</comment>
<dbReference type="AlphaFoldDB" id="A0A4Q7LZ58"/>
<keyword evidence="10 11" id="KW-0003">3Fe-4S</keyword>
<evidence type="ECO:0000313" key="16">
    <source>
        <dbReference type="Proteomes" id="UP000293852"/>
    </source>
</evidence>
<dbReference type="Proteomes" id="UP000293852">
    <property type="component" value="Unassembled WGS sequence"/>
</dbReference>
<dbReference type="NCBIfam" id="TIGR00384">
    <property type="entry name" value="dhsB"/>
    <property type="match status" value="1"/>
</dbReference>
<dbReference type="PANTHER" id="PTHR11921:SF29">
    <property type="entry name" value="SUCCINATE DEHYDROGENASE [UBIQUINONE] IRON-SULFUR SUBUNIT, MITOCHONDRIAL"/>
    <property type="match status" value="1"/>
</dbReference>
<keyword evidence="8 11" id="KW-0408">Iron</keyword>
<dbReference type="InterPro" id="IPR006058">
    <property type="entry name" value="2Fe2S_fd_BS"/>
</dbReference>
<dbReference type="Gene3D" id="3.10.20.30">
    <property type="match status" value="1"/>
</dbReference>
<dbReference type="InterPro" id="IPR050573">
    <property type="entry name" value="SDH/FRD_Iron-Sulfur"/>
</dbReference>
<reference evidence="15 16" key="1">
    <citation type="submission" date="2019-02" db="EMBL/GenBank/DDBJ databases">
        <title>Sequencing the genomes of 1000 actinobacteria strains.</title>
        <authorList>
            <person name="Klenk H.-P."/>
        </authorList>
    </citation>
    <scope>NUCLEOTIDE SEQUENCE [LARGE SCALE GENOMIC DNA]</scope>
    <source>
        <strain evidence="15 16">DSM 16932</strain>
    </source>
</reference>
<keyword evidence="6 11" id="KW-0479">Metal-binding</keyword>
<dbReference type="SUPFAM" id="SSF46548">
    <property type="entry name" value="alpha-helical ferredoxin"/>
    <property type="match status" value="1"/>
</dbReference>
<dbReference type="InterPro" id="IPR009051">
    <property type="entry name" value="Helical_ferredxn"/>
</dbReference>
<dbReference type="PROSITE" id="PS00197">
    <property type="entry name" value="2FE2S_FER_1"/>
    <property type="match status" value="1"/>
</dbReference>
<dbReference type="PROSITE" id="PS51085">
    <property type="entry name" value="2FE2S_FER_2"/>
    <property type="match status" value="1"/>
</dbReference>
<dbReference type="SUPFAM" id="SSF54292">
    <property type="entry name" value="2Fe-2S ferredoxin-like"/>
    <property type="match status" value="1"/>
</dbReference>
<keyword evidence="3 11" id="KW-0004">4Fe-4S</keyword>
<evidence type="ECO:0000313" key="15">
    <source>
        <dbReference type="EMBL" id="RZS59813.1"/>
    </source>
</evidence>
<dbReference type="PROSITE" id="PS00198">
    <property type="entry name" value="4FE4S_FER_1"/>
    <property type="match status" value="1"/>
</dbReference>
<evidence type="ECO:0000256" key="4">
    <source>
        <dbReference type="ARBA" id="ARBA00022532"/>
    </source>
</evidence>
<dbReference type="InterPro" id="IPR001041">
    <property type="entry name" value="2Fe-2S_ferredoxin-type"/>
</dbReference>
<keyword evidence="5 11" id="KW-0001">2Fe-2S</keyword>
<feature type="region of interest" description="Disordered" evidence="12">
    <location>
        <begin position="1"/>
        <end position="32"/>
    </location>
</feature>
<evidence type="ECO:0000256" key="2">
    <source>
        <dbReference type="ARBA" id="ARBA00009433"/>
    </source>
</evidence>
<evidence type="ECO:0000256" key="6">
    <source>
        <dbReference type="ARBA" id="ARBA00022723"/>
    </source>
</evidence>
<accession>A0A4Q7LZ58</accession>
<dbReference type="NCBIfam" id="NF004616">
    <property type="entry name" value="PRK05950.1"/>
    <property type="match status" value="1"/>
</dbReference>
<keyword evidence="4" id="KW-0816">Tricarboxylic acid cycle</keyword>
<dbReference type="OrthoDB" id="9804391at2"/>
<gene>
    <name evidence="15" type="ORF">EV386_0049</name>
</gene>
<organism evidence="15 16">
    <name type="scientific">Xylanimonas ulmi</name>
    <dbReference type="NCBI Taxonomy" id="228973"/>
    <lineage>
        <taxon>Bacteria</taxon>
        <taxon>Bacillati</taxon>
        <taxon>Actinomycetota</taxon>
        <taxon>Actinomycetes</taxon>
        <taxon>Micrococcales</taxon>
        <taxon>Promicromonosporaceae</taxon>
        <taxon>Xylanimonas</taxon>
    </lineage>
</organism>
<evidence type="ECO:0000256" key="3">
    <source>
        <dbReference type="ARBA" id="ARBA00022485"/>
    </source>
</evidence>
<comment type="cofactor">
    <cofactor evidence="11">
        <name>[3Fe-4S] cluster</name>
        <dbReference type="ChEBI" id="CHEBI:21137"/>
    </cofactor>
    <text evidence="11">Binds 1 [3Fe-4S] cluster.</text>
</comment>
<evidence type="ECO:0000256" key="12">
    <source>
        <dbReference type="SAM" id="MobiDB-lite"/>
    </source>
</evidence>
<evidence type="ECO:0000256" key="5">
    <source>
        <dbReference type="ARBA" id="ARBA00022714"/>
    </source>
</evidence>
<keyword evidence="9 11" id="KW-0411">Iron-sulfur</keyword>
<dbReference type="PANTHER" id="PTHR11921">
    <property type="entry name" value="SUCCINATE DEHYDROGENASE IRON-SULFUR PROTEIN"/>
    <property type="match status" value="1"/>
</dbReference>
<comment type="similarity">
    <text evidence="2 11">Belongs to the succinate dehydrogenase/fumarate reductase iron-sulfur protein family.</text>
</comment>
<keyword evidence="16" id="KW-1185">Reference proteome</keyword>
<comment type="cofactor">
    <cofactor evidence="11">
        <name>[4Fe-4S] cluster</name>
        <dbReference type="ChEBI" id="CHEBI:49883"/>
    </cofactor>
    <text evidence="11">Binds 1 [4Fe-4S] cluster.</text>
</comment>
<evidence type="ECO:0000256" key="9">
    <source>
        <dbReference type="ARBA" id="ARBA00023014"/>
    </source>
</evidence>
<dbReference type="NCBIfam" id="NF009051">
    <property type="entry name" value="PRK12385.1"/>
    <property type="match status" value="1"/>
</dbReference>
<dbReference type="GO" id="GO:0046872">
    <property type="term" value="F:metal ion binding"/>
    <property type="evidence" value="ECO:0007669"/>
    <property type="project" value="UniProtKB-KW"/>
</dbReference>
<evidence type="ECO:0000259" key="14">
    <source>
        <dbReference type="PROSITE" id="PS51379"/>
    </source>
</evidence>
<proteinExistence type="inferred from homology"/>
<dbReference type="GO" id="GO:0051538">
    <property type="term" value="F:3 iron, 4 sulfur cluster binding"/>
    <property type="evidence" value="ECO:0007669"/>
    <property type="project" value="UniProtKB-KW"/>
</dbReference>
<evidence type="ECO:0000256" key="8">
    <source>
        <dbReference type="ARBA" id="ARBA00023004"/>
    </source>
</evidence>
<keyword evidence="7" id="KW-0560">Oxidoreductase</keyword>
<dbReference type="GO" id="GO:0009055">
    <property type="term" value="F:electron transfer activity"/>
    <property type="evidence" value="ECO:0007669"/>
    <property type="project" value="InterPro"/>
</dbReference>
<dbReference type="InterPro" id="IPR025192">
    <property type="entry name" value="Succ_DH/fum_Rdtase_N"/>
</dbReference>
<name>A0A4Q7LZ58_9MICO</name>
<dbReference type="InterPro" id="IPR017900">
    <property type="entry name" value="4Fe4S_Fe_S_CS"/>
</dbReference>
<dbReference type="PROSITE" id="PS51379">
    <property type="entry name" value="4FE4S_FER_2"/>
    <property type="match status" value="1"/>
</dbReference>
<comment type="pathway">
    <text evidence="1">Carbohydrate metabolism; tricarboxylic acid cycle.</text>
</comment>
<dbReference type="GO" id="GO:0008177">
    <property type="term" value="F:succinate dehydrogenase (quinone) activity"/>
    <property type="evidence" value="ECO:0007669"/>
    <property type="project" value="UniProtKB-EC"/>
</dbReference>
<dbReference type="InterPro" id="IPR036010">
    <property type="entry name" value="2Fe-2S_ferredoxin-like_sf"/>
</dbReference>
<dbReference type="InterPro" id="IPR017896">
    <property type="entry name" value="4Fe4S_Fe-S-bd"/>
</dbReference>
<dbReference type="Gene3D" id="1.10.1060.10">
    <property type="entry name" value="Alpha-helical ferredoxin"/>
    <property type="match status" value="1"/>
</dbReference>
<dbReference type="RefSeq" id="WP_130411258.1">
    <property type="nucleotide sequence ID" value="NZ_SGWX01000001.1"/>
</dbReference>
<evidence type="ECO:0000256" key="7">
    <source>
        <dbReference type="ARBA" id="ARBA00023002"/>
    </source>
</evidence>
<dbReference type="Pfam" id="PF13183">
    <property type="entry name" value="Fer4_8"/>
    <property type="match status" value="1"/>
</dbReference>